<dbReference type="InterPro" id="IPR009008">
    <property type="entry name" value="Val/Leu/Ile-tRNA-synth_edit"/>
</dbReference>
<evidence type="ECO:0000256" key="4">
    <source>
        <dbReference type="ARBA" id="ARBA00022840"/>
    </source>
</evidence>
<proteinExistence type="inferred from homology"/>
<dbReference type="InterPro" id="IPR014729">
    <property type="entry name" value="Rossmann-like_a/b/a_fold"/>
</dbReference>
<evidence type="ECO:0000259" key="9">
    <source>
        <dbReference type="Pfam" id="PF00133"/>
    </source>
</evidence>
<dbReference type="SUPFAM" id="SSF52540">
    <property type="entry name" value="P-loop containing nucleoside triphosphate hydrolases"/>
    <property type="match status" value="1"/>
</dbReference>
<dbReference type="NCBIfam" id="TIGR00422">
    <property type="entry name" value="valS"/>
    <property type="match status" value="1"/>
</dbReference>
<comment type="catalytic activity">
    <reaction evidence="7 8">
        <text>tRNA(Val) + L-valine + ATP = L-valyl-tRNA(Val) + AMP + diphosphate</text>
        <dbReference type="Rhea" id="RHEA:10704"/>
        <dbReference type="Rhea" id="RHEA-COMP:9672"/>
        <dbReference type="Rhea" id="RHEA-COMP:9708"/>
        <dbReference type="ChEBI" id="CHEBI:30616"/>
        <dbReference type="ChEBI" id="CHEBI:33019"/>
        <dbReference type="ChEBI" id="CHEBI:57762"/>
        <dbReference type="ChEBI" id="CHEBI:78442"/>
        <dbReference type="ChEBI" id="CHEBI:78537"/>
        <dbReference type="ChEBI" id="CHEBI:456215"/>
        <dbReference type="EC" id="6.1.1.9"/>
    </reaction>
</comment>
<feature type="domain" description="Aminoacyl-tRNA synthetase class Ia" evidence="9">
    <location>
        <begin position="1210"/>
        <end position="1340"/>
    </location>
</feature>
<dbReference type="GO" id="GO:0006438">
    <property type="term" value="P:valyl-tRNA aminoacylation"/>
    <property type="evidence" value="ECO:0007669"/>
    <property type="project" value="UniProtKB-UniRule"/>
</dbReference>
<evidence type="ECO:0000256" key="5">
    <source>
        <dbReference type="ARBA" id="ARBA00022917"/>
    </source>
</evidence>
<gene>
    <name evidence="11" type="primary">valS_2</name>
    <name evidence="8" type="synonym">valS</name>
    <name evidence="11" type="ORF">NCTC10113_01256</name>
</gene>
<feature type="short sequence motif" description="'HIGH' region" evidence="8">
    <location>
        <begin position="829"/>
        <end position="839"/>
    </location>
</feature>
<dbReference type="GO" id="GO:0005829">
    <property type="term" value="C:cytosol"/>
    <property type="evidence" value="ECO:0007669"/>
    <property type="project" value="TreeGrafter"/>
</dbReference>
<comment type="subcellular location">
    <subcellularLocation>
        <location evidence="8">Cytoplasm</location>
    </subcellularLocation>
</comment>
<dbReference type="SUPFAM" id="SSF50677">
    <property type="entry name" value="ValRS/IleRS/LeuRS editing domain"/>
    <property type="match status" value="1"/>
</dbReference>
<dbReference type="PANTHER" id="PTHR11946:SF93">
    <property type="entry name" value="VALINE--TRNA LIGASE, CHLOROPLASTIC_MITOCHONDRIAL 2"/>
    <property type="match status" value="1"/>
</dbReference>
<keyword evidence="5 8" id="KW-0648">Protein biosynthesis</keyword>
<keyword evidence="11" id="KW-0614">Plasmid</keyword>
<dbReference type="Pfam" id="PF00133">
    <property type="entry name" value="tRNA-synt_1"/>
    <property type="match status" value="2"/>
</dbReference>
<keyword evidence="4 8" id="KW-0067">ATP-binding</keyword>
<dbReference type="CDD" id="cd00817">
    <property type="entry name" value="ValRS_core"/>
    <property type="match status" value="1"/>
</dbReference>
<keyword evidence="6 8" id="KW-0030">Aminoacyl-tRNA synthetase</keyword>
<dbReference type="InterPro" id="IPR009080">
    <property type="entry name" value="tRNAsynth_Ia_anticodon-bd"/>
</dbReference>
<name>A0A448ZYK7_METSV</name>
<feature type="domain" description="Aminoacyl-tRNA synthetase class Ia" evidence="9">
    <location>
        <begin position="803"/>
        <end position="1209"/>
    </location>
</feature>
<dbReference type="EMBL" id="LR214939">
    <property type="protein sequence ID" value="VEU56352.1"/>
    <property type="molecule type" value="Genomic_DNA"/>
</dbReference>
<evidence type="ECO:0000259" key="10">
    <source>
        <dbReference type="Pfam" id="PF08264"/>
    </source>
</evidence>
<sequence>MAKQLIQSIKFNNIRIYEEHKGKWTSYLHNFSFDLERSNILGIVSDDIITKQKIFDLLTTKYNDLNTYQGYYTVNFEDKNALLCNKNEEYIKNLATAFDSHFLNTTEEKSIFNYLCDYFKNIGLLKLSTENFVKDLKETYANYSLVLKDQYLHYSLDLEQQLNEILVEFDESFFSNISKQAIKSLTGNGFFSIIDEISNRLHKLIDIYKDYEYKIMRLSYDSINKFQHGESFLNYAKFYQAKKKYEIAYAKYHRLYNFKRHTKLECKAKIKEFKKNVKNSLDESSKIFFKVINDLITSNEYLEYMALNANNRKSFTYYYWNFILNKKMIASFSKYHNILKWLDESYLSQVNEEVREIRLQIFDELKFYDVNKISIFKLQNLIKRIVNQKYEIKTKFYLDEAKERIDNYYEAIKKIKADVENAAIETNMGNKNYVFLEELNDYKDEYINFRNEYYWKYNTLFKSVSENIRQYNQKIYSLCKENRIYLQRISHFIKAVFNSITNYFEESSSRENSLINSELEIRASFLKRLYNQFNIVKKQFYQYHSLFVENRTSIKLCTQFITSSLVYTILKKINVPLSDFYKDISSLPFVKQIELEKERLFISRPSLIIIGNGIAKLDKTLQLKILDEINKYIIEKNIIGIYLLDDYNITSAVTNKICIIDKAKIIEEGKTQQVLTNPINPLVRKKLGYSNDETTTQFIEYSSYNNNFENTFKYEVEASHYVWCTWQELNNWATKSNILDSRLKSLLFSNIKVNKTKVDDLEKYVEFGKFDETQIMDLTNLVKGAKMKMDKNLDFKLVEEGRQQKWIDNKYFSTHDEKKLPFTIILPPPNITGQLHIGHALDDYLQDTIIRFKKIEGYDVMWVAAKDHAGIATQAKVEKKLLEQGESRYTLGREKFVNEIWKWKNDYSKNIDEQWNKMGLALDYSSERFTLDKNANEAVLKVFVDMYDEGLIYRDQKAINWDPKFKTALSNIEVVNKEVKQKMYYVKYPFSDKSGHLTVATTRVETMYSDVALAINPNDKNAKKLLNKSILHPLTNKEIPIITSPLIDENFGTGVMKVSAHAMDDIDIIKENNLPIIECIDDNGLMNKEAQQFAGMDRFVAREEIAKLLQKKKLIVKTEEVISNVGYSERSDTPIEILVRYQWFVKMHDLSTKLLNHLESSDAVNFYPERFKNVIKTWMENAHDWTISRQIWWGHRIPAWYNDNGQVIVQVNKPDGKWTQDPDVLDTWFSSALAPFVFLGWPQSTEKLSRYFPTDILVTGYDIIFFWVARMYFQSLYFTGKKPFKNVLLHGLVRDAQGRKMSKSLGNGINPIEIIDKYGSDVLKMALIFNVTAGQDINFSNDKLESAKLFLNKFWNVARLISQIKVHIKEEFDENKMLDSFDDWILNKFLTLKSNIKEAMDKYEFTIIYKHIQNFIVNDLSSWYLEFVKFKTNKNFVHFLFKEILLLLHPFMPFTTDYLYENMYHEQLLEATPMKLVERNLSNNNVNILIELITVLRKYREEKNISKSEQLFFDKKTLILNAVDKRIIAKLTNFRQLKNNDLEIKLSNNKAISIKLSDEQKQKEIEEIKKLIDFSTKEIEFNKKFLDNKAFLEKANEKTILDKKNKLQQHETNLKFYQELLIKKQTPKK</sequence>
<dbReference type="InterPro" id="IPR033705">
    <property type="entry name" value="Anticodon_Ia_Val"/>
</dbReference>
<feature type="binding site" evidence="8">
    <location>
        <position position="1303"/>
    </location>
    <ligand>
        <name>ATP</name>
        <dbReference type="ChEBI" id="CHEBI:30616"/>
    </ligand>
</feature>
<dbReference type="SUPFAM" id="SSF52374">
    <property type="entry name" value="Nucleotidylyl transferase"/>
    <property type="match status" value="1"/>
</dbReference>
<dbReference type="InterPro" id="IPR027417">
    <property type="entry name" value="P-loop_NTPase"/>
</dbReference>
<geneLocation type="plasmid" evidence="11">
    <name>2</name>
</geneLocation>
<dbReference type="PROSITE" id="PS00178">
    <property type="entry name" value="AA_TRNA_LIGASE_I"/>
    <property type="match status" value="1"/>
</dbReference>
<keyword evidence="1 8" id="KW-0963">Cytoplasm</keyword>
<protein>
    <recommendedName>
        <fullName evidence="8">Valine--tRNA ligase</fullName>
        <ecNumber evidence="8">6.1.1.9</ecNumber>
    </recommendedName>
    <alternativeName>
        <fullName evidence="8">Valyl-tRNA synthetase</fullName>
        <shortName evidence="8">ValRS</shortName>
    </alternativeName>
</protein>
<feature type="short sequence motif" description="'KMSKS' region" evidence="8">
    <location>
        <begin position="1300"/>
        <end position="1304"/>
    </location>
</feature>
<comment type="domain">
    <text evidence="8">The C-terminal coiled-coil domain is crucial for aminoacylation activity.</text>
</comment>
<comment type="domain">
    <text evidence="8">ValRS has two distinct active sites: one for aminoacylation and one for editing. The misactivated threonine is translocated from the active site to the editing site.</text>
</comment>
<organism evidence="11">
    <name type="scientific">Metamycoplasma salivarium</name>
    <name type="common">Mycoplasma salivarium</name>
    <dbReference type="NCBI Taxonomy" id="2124"/>
    <lineage>
        <taxon>Bacteria</taxon>
        <taxon>Bacillati</taxon>
        <taxon>Mycoplasmatota</taxon>
        <taxon>Mycoplasmoidales</taxon>
        <taxon>Metamycoplasmataceae</taxon>
        <taxon>Metamycoplasma</taxon>
    </lineage>
</organism>
<keyword evidence="3 8" id="KW-0547">Nucleotide-binding</keyword>
<accession>A0A448ZYK7</accession>
<dbReference type="PRINTS" id="PR00986">
    <property type="entry name" value="TRNASYNTHVAL"/>
</dbReference>
<dbReference type="GO" id="GO:0004832">
    <property type="term" value="F:valine-tRNA ligase activity"/>
    <property type="evidence" value="ECO:0007669"/>
    <property type="project" value="UniProtKB-UniRule"/>
</dbReference>
<evidence type="ECO:0000256" key="1">
    <source>
        <dbReference type="ARBA" id="ARBA00022490"/>
    </source>
</evidence>
<evidence type="ECO:0000256" key="3">
    <source>
        <dbReference type="ARBA" id="ARBA00022741"/>
    </source>
</evidence>
<comment type="similarity">
    <text evidence="8">Belongs to the class-I aminoacyl-tRNA synthetase family. ValS type 1 subfamily.</text>
</comment>
<dbReference type="FunFam" id="3.40.50.620:FF:000020">
    <property type="entry name" value="Valine--tRNA ligase, mitochondrial"/>
    <property type="match status" value="1"/>
</dbReference>
<dbReference type="GO" id="GO:0005524">
    <property type="term" value="F:ATP binding"/>
    <property type="evidence" value="ECO:0007669"/>
    <property type="project" value="UniProtKB-UniRule"/>
</dbReference>
<dbReference type="CDD" id="cd07962">
    <property type="entry name" value="Anticodon_Ia_Val"/>
    <property type="match status" value="1"/>
</dbReference>
<evidence type="ECO:0000256" key="7">
    <source>
        <dbReference type="ARBA" id="ARBA00047552"/>
    </source>
</evidence>
<dbReference type="Gene3D" id="1.10.730.10">
    <property type="entry name" value="Isoleucyl-tRNA Synthetase, Domain 1"/>
    <property type="match status" value="1"/>
</dbReference>
<feature type="domain" description="Methionyl/Valyl/Leucyl/Isoleucyl-tRNA synthetase anticodon-binding" evidence="10">
    <location>
        <begin position="1382"/>
        <end position="1510"/>
    </location>
</feature>
<keyword evidence="2 8" id="KW-0436">Ligase</keyword>
<dbReference type="Gene3D" id="3.40.50.620">
    <property type="entry name" value="HUPs"/>
    <property type="match status" value="2"/>
</dbReference>
<dbReference type="InterPro" id="IPR013155">
    <property type="entry name" value="M/V/L/I-tRNA-synth_anticd-bd"/>
</dbReference>
<dbReference type="RefSeq" id="WP_245394162.1">
    <property type="nucleotide sequence ID" value="NZ_LR214938.2"/>
</dbReference>
<evidence type="ECO:0000256" key="6">
    <source>
        <dbReference type="ARBA" id="ARBA00023146"/>
    </source>
</evidence>
<dbReference type="InterPro" id="IPR002300">
    <property type="entry name" value="aa-tRNA-synth_Ia"/>
</dbReference>
<reference evidence="11" key="1">
    <citation type="submission" date="2019-01" db="EMBL/GenBank/DDBJ databases">
        <authorList>
            <consortium name="Pathogen Informatics"/>
        </authorList>
    </citation>
    <scope>NUCLEOTIDE SEQUENCE [LARGE SCALE GENOMIC DNA]</scope>
    <source>
        <strain evidence="11">NCTC10113</strain>
    </source>
</reference>
<dbReference type="Pfam" id="PF08264">
    <property type="entry name" value="Anticodon_1"/>
    <property type="match status" value="1"/>
</dbReference>
<evidence type="ECO:0000256" key="2">
    <source>
        <dbReference type="ARBA" id="ARBA00022598"/>
    </source>
</evidence>
<feature type="coiled-coil region" evidence="8">
    <location>
        <begin position="398"/>
        <end position="425"/>
    </location>
</feature>
<dbReference type="PANTHER" id="PTHR11946">
    <property type="entry name" value="VALYL-TRNA SYNTHETASES"/>
    <property type="match status" value="1"/>
</dbReference>
<evidence type="ECO:0000256" key="8">
    <source>
        <dbReference type="HAMAP-Rule" id="MF_02004"/>
    </source>
</evidence>
<keyword evidence="8" id="KW-0175">Coiled coil</keyword>
<dbReference type="EC" id="6.1.1.9" evidence="8"/>
<dbReference type="InterPro" id="IPR002303">
    <property type="entry name" value="Valyl-tRNA_ligase"/>
</dbReference>
<comment type="function">
    <text evidence="8">Catalyzes the attachment of valine to tRNA(Val). As ValRS can inadvertently accommodate and process structurally similar amino acids such as threonine, to avoid such errors, it has a 'posttransfer' editing activity that hydrolyzes mischarged Thr-tRNA(Val) in a tRNA-dependent manner.</text>
</comment>
<dbReference type="GO" id="GO:0002161">
    <property type="term" value="F:aminoacyl-tRNA deacylase activity"/>
    <property type="evidence" value="ECO:0007669"/>
    <property type="project" value="InterPro"/>
</dbReference>
<dbReference type="HAMAP" id="MF_02004">
    <property type="entry name" value="Val_tRNA_synth_type1"/>
    <property type="match status" value="1"/>
</dbReference>
<comment type="subunit">
    <text evidence="8">Monomer.</text>
</comment>
<dbReference type="InterPro" id="IPR001412">
    <property type="entry name" value="aa-tRNA-synth_I_CS"/>
</dbReference>
<dbReference type="NCBIfam" id="NF004349">
    <property type="entry name" value="PRK05729.1"/>
    <property type="match status" value="1"/>
</dbReference>
<evidence type="ECO:0000313" key="11">
    <source>
        <dbReference type="EMBL" id="VEU56352.1"/>
    </source>
</evidence>
<dbReference type="SUPFAM" id="SSF47323">
    <property type="entry name" value="Anticodon-binding domain of a subclass of class I aminoacyl-tRNA synthetases"/>
    <property type="match status" value="1"/>
</dbReference>